<accession>A0A0E9S5P8</accession>
<organism evidence="1">
    <name type="scientific">Anguilla anguilla</name>
    <name type="common">European freshwater eel</name>
    <name type="synonym">Muraena anguilla</name>
    <dbReference type="NCBI Taxonomy" id="7936"/>
    <lineage>
        <taxon>Eukaryota</taxon>
        <taxon>Metazoa</taxon>
        <taxon>Chordata</taxon>
        <taxon>Craniata</taxon>
        <taxon>Vertebrata</taxon>
        <taxon>Euteleostomi</taxon>
        <taxon>Actinopterygii</taxon>
        <taxon>Neopterygii</taxon>
        <taxon>Teleostei</taxon>
        <taxon>Anguilliformes</taxon>
        <taxon>Anguillidae</taxon>
        <taxon>Anguilla</taxon>
    </lineage>
</organism>
<proteinExistence type="predicted"/>
<name>A0A0E9S5P8_ANGAN</name>
<reference evidence="1" key="2">
    <citation type="journal article" date="2015" name="Fish Shellfish Immunol.">
        <title>Early steps in the European eel (Anguilla anguilla)-Vibrio vulnificus interaction in the gills: Role of the RtxA13 toxin.</title>
        <authorList>
            <person name="Callol A."/>
            <person name="Pajuelo D."/>
            <person name="Ebbesson L."/>
            <person name="Teles M."/>
            <person name="MacKenzie S."/>
            <person name="Amaro C."/>
        </authorList>
    </citation>
    <scope>NUCLEOTIDE SEQUENCE</scope>
</reference>
<reference evidence="1" key="1">
    <citation type="submission" date="2014-11" db="EMBL/GenBank/DDBJ databases">
        <authorList>
            <person name="Amaro Gonzalez C."/>
        </authorList>
    </citation>
    <scope>NUCLEOTIDE SEQUENCE</scope>
</reference>
<sequence>MLSLDYNTLSEETARYMLSYADPNMISLKNSRFLFQCAKM</sequence>
<protein>
    <submittedName>
        <fullName evidence="1">Uncharacterized protein</fullName>
    </submittedName>
</protein>
<dbReference type="AlphaFoldDB" id="A0A0E9S5P8"/>
<evidence type="ECO:0000313" key="1">
    <source>
        <dbReference type="EMBL" id="JAH36532.1"/>
    </source>
</evidence>
<dbReference type="EMBL" id="GBXM01072045">
    <property type="protein sequence ID" value="JAH36532.1"/>
    <property type="molecule type" value="Transcribed_RNA"/>
</dbReference>